<evidence type="ECO:0000313" key="1">
    <source>
        <dbReference type="EMBL" id="SYX84901.1"/>
    </source>
</evidence>
<sequence>MRNQTEQQHVGNGEDALLPLGSIVLLHEGSKKLMIYGRKQLQITTNRLFDYLGVVYPEGYIDENYSFLFNQEDIEMIVHVGYTNEEEEQFQLVLQSVPQAQESTF</sequence>
<evidence type="ECO:0000313" key="2">
    <source>
        <dbReference type="Proteomes" id="UP000304148"/>
    </source>
</evidence>
<dbReference type="Pfam" id="PF13780">
    <property type="entry name" value="DUF4176"/>
    <property type="match status" value="1"/>
</dbReference>
<dbReference type="RefSeq" id="WP_138186693.1">
    <property type="nucleotide sequence ID" value="NZ_LS992241.1"/>
</dbReference>
<evidence type="ECO:0008006" key="3">
    <source>
        <dbReference type="Google" id="ProtNLM"/>
    </source>
</evidence>
<dbReference type="InterPro" id="IPR025233">
    <property type="entry name" value="DUF4176"/>
</dbReference>
<protein>
    <recommendedName>
        <fullName evidence="3">Cytoplasmic protein</fullName>
    </recommendedName>
</protein>
<gene>
    <name evidence="1" type="ORF">PBLR_13323</name>
</gene>
<dbReference type="AlphaFoldDB" id="A0A383RDW5"/>
<dbReference type="Proteomes" id="UP000304148">
    <property type="component" value="Chromosome"/>
</dbReference>
<accession>A0A383RDW5</accession>
<proteinExistence type="predicted"/>
<reference evidence="2" key="1">
    <citation type="submission" date="2018-08" db="EMBL/GenBank/DDBJ databases">
        <authorList>
            <person name="Chevrot R."/>
        </authorList>
    </citation>
    <scope>NUCLEOTIDE SEQUENCE [LARGE SCALE GENOMIC DNA]</scope>
</reference>
<organism evidence="1 2">
    <name type="scientific">Paenibacillus alvei</name>
    <name type="common">Bacillus alvei</name>
    <dbReference type="NCBI Taxonomy" id="44250"/>
    <lineage>
        <taxon>Bacteria</taxon>
        <taxon>Bacillati</taxon>
        <taxon>Bacillota</taxon>
        <taxon>Bacilli</taxon>
        <taxon>Bacillales</taxon>
        <taxon>Paenibacillaceae</taxon>
        <taxon>Paenibacillus</taxon>
    </lineage>
</organism>
<dbReference type="EMBL" id="LS992241">
    <property type="protein sequence ID" value="SYX84901.1"/>
    <property type="molecule type" value="Genomic_DNA"/>
</dbReference>
<name>A0A383RDW5_PAEAL</name>